<dbReference type="GO" id="GO:0004016">
    <property type="term" value="F:adenylate cyclase activity"/>
    <property type="evidence" value="ECO:0007669"/>
    <property type="project" value="TreeGrafter"/>
</dbReference>
<dbReference type="PROSITE" id="PS50043">
    <property type="entry name" value="HTH_LUXR_2"/>
    <property type="match status" value="1"/>
</dbReference>
<keyword evidence="2" id="KW-0067">ATP-binding</keyword>
<dbReference type="GO" id="GO:0006355">
    <property type="term" value="P:regulation of DNA-templated transcription"/>
    <property type="evidence" value="ECO:0007669"/>
    <property type="project" value="InterPro"/>
</dbReference>
<dbReference type="InterPro" id="IPR027417">
    <property type="entry name" value="P-loop_NTPase"/>
</dbReference>
<feature type="coiled-coil region" evidence="3">
    <location>
        <begin position="725"/>
        <end position="752"/>
    </location>
</feature>
<dbReference type="EMBL" id="MWQN01000001">
    <property type="protein sequence ID" value="OPC81000.1"/>
    <property type="molecule type" value="Genomic_DNA"/>
</dbReference>
<dbReference type="CDD" id="cd06170">
    <property type="entry name" value="LuxR_C_like"/>
    <property type="match status" value="1"/>
</dbReference>
<dbReference type="InterPro" id="IPR016032">
    <property type="entry name" value="Sig_transdc_resp-reg_C-effctor"/>
</dbReference>
<dbReference type="SUPFAM" id="SSF48452">
    <property type="entry name" value="TPR-like"/>
    <property type="match status" value="1"/>
</dbReference>
<gene>
    <name evidence="5" type="ORF">B4N89_08615</name>
</gene>
<dbReference type="PANTHER" id="PTHR16305">
    <property type="entry name" value="TESTICULAR SOLUBLE ADENYLYL CYCLASE"/>
    <property type="match status" value="1"/>
</dbReference>
<evidence type="ECO:0000256" key="2">
    <source>
        <dbReference type="ARBA" id="ARBA00022840"/>
    </source>
</evidence>
<dbReference type="GO" id="GO:0003677">
    <property type="term" value="F:DNA binding"/>
    <property type="evidence" value="ECO:0007669"/>
    <property type="project" value="InterPro"/>
</dbReference>
<reference evidence="5 6" key="1">
    <citation type="submission" date="2017-03" db="EMBL/GenBank/DDBJ databases">
        <title>Draft genome sequence of Streptomyces scabrisporus NF3, endophyte isolated from Amphipterygium adstringens.</title>
        <authorList>
            <person name="Vazquez M."/>
            <person name="Ceapa C.D."/>
            <person name="Rodriguez Luna D."/>
            <person name="Sanchez Esquivel S."/>
        </authorList>
    </citation>
    <scope>NUCLEOTIDE SEQUENCE [LARGE SCALE GENOMIC DNA]</scope>
    <source>
        <strain evidence="5 6">NF3</strain>
    </source>
</reference>
<dbReference type="InterPro" id="IPR036388">
    <property type="entry name" value="WH-like_DNA-bd_sf"/>
</dbReference>
<dbReference type="OrthoDB" id="5476461at2"/>
<sequence length="980" mass="107241">MLGTVASISVSPVFVGRSLEMARFGTALREADEGTPGVVLVGGEAGVGKTRLLQEFLQRAEEQGAVTTVGGCLELGAESLPFAPISAALRTLSRRMGPELAEAAAGRERDLAWLLPDLAPGTIARDGEFDRVRLFELMLGLLERLGTDRTLVIAIEDLHWADSSTRELLGFLFRLLRTGRILIVGTYRADAVGRRHPLRSFLAELDRVHNVARIDLSRLTRAQVGDQLRGILREEPPRRLIRQIFQKSEGNAFFVEELACSIRDGQLTGISDTLRDLLLIRIEELSEDAQKVIRLAAIGGVTVGHRLLTEVSWLDPDRLEEALRTAVSAHVLVPTGDEFQFRHALVRTAVREDLMPGERVRLYATFAEALERCPDLVGADELRGRIATYWFHAGKAVKALPAVLAAAEAARERYAFDERTRLLERALLLWEQVPDPERLSGRRLLDIYIEAVTAARLGSERELAIHFCKRAIELVDPVAEPELAAFLWREKARGLRNLCRSSGRPELNRAKEILDGLPPSKEQARVLAHIARDRMLDGEGGEVVADALIALERAQLVDSPDIESEARKTLACGLVHIGRLEEGMAQLALAEETAIRSSEPDSLVHVLSNKASLMEGLGRHRESTVAARRAMELAAERGLTRTSGSFALGNLAESLLSAGDWADLATLVEKTLDLDPGPQTTRHLELQLVDLCLARGDVRGAKAHLRRSRLAAGSRYVEAQYAIPLARAEIRVAEAQGRLDEAREALVAALAAGCPPGHQRYMWPLLADAAAHEADARTSTVRPRESELKTRQDIADRIAAMAATLKIDCPLDAAYAALVKAESARAAGTDDAELWGLAAGAWELTEQPYRTAWVRFRHAETLLATGNREAAARRLAEAAETAARLDARTLREHIDLLSRRARVGPLTPGESDTTLPALTPREIDVLRLVADGRSNRQIAEELYISAKTASVHVSNILAKLQVTGRGEAAAVAHRLHLVDG</sequence>
<dbReference type="SUPFAM" id="SSF52540">
    <property type="entry name" value="P-loop containing nucleoside triphosphate hydrolases"/>
    <property type="match status" value="1"/>
</dbReference>
<accession>A0A1T3NWI1</accession>
<dbReference type="Gene3D" id="1.25.40.10">
    <property type="entry name" value="Tetratricopeptide repeat domain"/>
    <property type="match status" value="1"/>
</dbReference>
<dbReference type="GO" id="GO:0005737">
    <property type="term" value="C:cytoplasm"/>
    <property type="evidence" value="ECO:0007669"/>
    <property type="project" value="TreeGrafter"/>
</dbReference>
<organism evidence="5 6">
    <name type="scientific">Embleya scabrispora</name>
    <dbReference type="NCBI Taxonomy" id="159449"/>
    <lineage>
        <taxon>Bacteria</taxon>
        <taxon>Bacillati</taxon>
        <taxon>Actinomycetota</taxon>
        <taxon>Actinomycetes</taxon>
        <taxon>Kitasatosporales</taxon>
        <taxon>Streptomycetaceae</taxon>
        <taxon>Embleya</taxon>
    </lineage>
</organism>
<dbReference type="Gene3D" id="3.40.50.300">
    <property type="entry name" value="P-loop containing nucleotide triphosphate hydrolases"/>
    <property type="match status" value="1"/>
</dbReference>
<dbReference type="Pfam" id="PF00196">
    <property type="entry name" value="GerE"/>
    <property type="match status" value="1"/>
</dbReference>
<keyword evidence="6" id="KW-1185">Reference proteome</keyword>
<dbReference type="SUPFAM" id="SSF46894">
    <property type="entry name" value="C-terminal effector domain of the bipartite response regulators"/>
    <property type="match status" value="1"/>
</dbReference>
<dbReference type="eggNOG" id="COG2909">
    <property type="taxonomic scope" value="Bacteria"/>
</dbReference>
<dbReference type="AlphaFoldDB" id="A0A1T3NWI1"/>
<keyword evidence="1" id="KW-0547">Nucleotide-binding</keyword>
<proteinExistence type="predicted"/>
<dbReference type="STRING" id="159449.B4N89_08615"/>
<evidence type="ECO:0000313" key="5">
    <source>
        <dbReference type="EMBL" id="OPC81000.1"/>
    </source>
</evidence>
<comment type="caution">
    <text evidence="5">The sequence shown here is derived from an EMBL/GenBank/DDBJ whole genome shotgun (WGS) entry which is preliminary data.</text>
</comment>
<dbReference type="GO" id="GO:0005524">
    <property type="term" value="F:ATP binding"/>
    <property type="evidence" value="ECO:0007669"/>
    <property type="project" value="UniProtKB-KW"/>
</dbReference>
<dbReference type="PANTHER" id="PTHR16305:SF35">
    <property type="entry name" value="TRANSCRIPTIONAL ACTIVATOR DOMAIN"/>
    <property type="match status" value="1"/>
</dbReference>
<dbReference type="InterPro" id="IPR011990">
    <property type="entry name" value="TPR-like_helical_dom_sf"/>
</dbReference>
<dbReference type="Proteomes" id="UP000190037">
    <property type="component" value="Unassembled WGS sequence"/>
</dbReference>
<dbReference type="Gene3D" id="1.10.10.10">
    <property type="entry name" value="Winged helix-like DNA-binding domain superfamily/Winged helix DNA-binding domain"/>
    <property type="match status" value="1"/>
</dbReference>
<dbReference type="Pfam" id="PF13191">
    <property type="entry name" value="AAA_16"/>
    <property type="match status" value="1"/>
</dbReference>
<protein>
    <recommendedName>
        <fullName evidence="4">HTH luxR-type domain-containing protein</fullName>
    </recommendedName>
</protein>
<evidence type="ECO:0000256" key="3">
    <source>
        <dbReference type="SAM" id="Coils"/>
    </source>
</evidence>
<dbReference type="SMART" id="SM00421">
    <property type="entry name" value="HTH_LUXR"/>
    <property type="match status" value="1"/>
</dbReference>
<evidence type="ECO:0000256" key="1">
    <source>
        <dbReference type="ARBA" id="ARBA00022741"/>
    </source>
</evidence>
<dbReference type="InterPro" id="IPR000792">
    <property type="entry name" value="Tscrpt_reg_LuxR_C"/>
</dbReference>
<feature type="domain" description="HTH luxR-type" evidence="4">
    <location>
        <begin position="911"/>
        <end position="976"/>
    </location>
</feature>
<dbReference type="InterPro" id="IPR041664">
    <property type="entry name" value="AAA_16"/>
</dbReference>
<name>A0A1T3NWI1_9ACTN</name>
<dbReference type="PRINTS" id="PR00038">
    <property type="entry name" value="HTHLUXR"/>
</dbReference>
<evidence type="ECO:0000259" key="4">
    <source>
        <dbReference type="PROSITE" id="PS50043"/>
    </source>
</evidence>
<keyword evidence="3" id="KW-0175">Coiled coil</keyword>
<evidence type="ECO:0000313" key="6">
    <source>
        <dbReference type="Proteomes" id="UP000190037"/>
    </source>
</evidence>